<dbReference type="GeneID" id="40069823"/>
<evidence type="ECO:0000313" key="3">
    <source>
        <dbReference type="Proteomes" id="UP000224503"/>
    </source>
</evidence>
<evidence type="ECO:0000256" key="1">
    <source>
        <dbReference type="SAM" id="MobiDB-lite"/>
    </source>
</evidence>
<gene>
    <name evidence="2" type="primary">13</name>
    <name evidence="2" type="ORF">JASMINE_13</name>
</gene>
<sequence length="226" mass="24357">MGDLLSNGYEANDASIVQRKSVLPENHHPSSRFTMHEAPFGFLAADIVHGTQDGPVFNLGTELDDRMGFAFLRVSDVEDMARVLGMATKDEVAEYKATIARLELQIGILPKEVGKLQDGLDDLVNDFRGVLARYDPNNESLFSAIQDDSESDQSDSGEKPAADVVPDKPEPTNSGQVSKPSKRSRSAVVPADTGDESNDLSLTGGKPGENEFGDVLTLDFGFDNPA</sequence>
<organism evidence="2 3">
    <name type="scientific">Arthrobacter phage Jasmine</name>
    <dbReference type="NCBI Taxonomy" id="1772302"/>
    <lineage>
        <taxon>Viruses</taxon>
        <taxon>Duplodnaviria</taxon>
        <taxon>Heunggongvirae</taxon>
        <taxon>Uroviricota</taxon>
        <taxon>Caudoviricetes</taxon>
        <taxon>Jasminevirus</taxon>
        <taxon>Jasminevirus jasmine</taxon>
    </lineage>
</organism>
<dbReference type="EMBL" id="KU160650">
    <property type="protein sequence ID" value="ALY09285.1"/>
    <property type="molecule type" value="Genomic_DNA"/>
</dbReference>
<dbReference type="KEGG" id="vg:40069823"/>
<dbReference type="OrthoDB" id="30348at10239"/>
<dbReference type="RefSeq" id="YP_009594302.1">
    <property type="nucleotide sequence ID" value="NC_041875.1"/>
</dbReference>
<feature type="compositionally biased region" description="Basic and acidic residues" evidence="1">
    <location>
        <begin position="156"/>
        <end position="170"/>
    </location>
</feature>
<reference evidence="2 3" key="1">
    <citation type="submission" date="2015-11" db="EMBL/GenBank/DDBJ databases">
        <authorList>
            <person name="Ott C."/>
            <person name="Guerrero C.A."/>
            <person name="Bradley K.W."/>
            <person name="Asai D.J."/>
            <person name="Bowman C.A."/>
            <person name="Russell D.A."/>
            <person name="Pope W.H."/>
            <person name="Jacobs-Sera D."/>
            <person name="Hendrix R.W."/>
            <person name="Hatfull G.F."/>
        </authorList>
    </citation>
    <scope>NUCLEOTIDE SEQUENCE [LARGE SCALE GENOMIC DNA]</scope>
</reference>
<proteinExistence type="predicted"/>
<keyword evidence="3" id="KW-1185">Reference proteome</keyword>
<name>A0A0U4JBK1_9CAUD</name>
<dbReference type="Proteomes" id="UP000224503">
    <property type="component" value="Segment"/>
</dbReference>
<feature type="region of interest" description="Disordered" evidence="1">
    <location>
        <begin position="146"/>
        <end position="226"/>
    </location>
</feature>
<evidence type="ECO:0000313" key="2">
    <source>
        <dbReference type="EMBL" id="ALY09285.1"/>
    </source>
</evidence>
<protein>
    <submittedName>
        <fullName evidence="2">Uncharacterized protein</fullName>
    </submittedName>
</protein>
<accession>A0A0U4JBK1</accession>